<dbReference type="Proteomes" id="UP000663828">
    <property type="component" value="Unassembled WGS sequence"/>
</dbReference>
<evidence type="ECO:0000313" key="2">
    <source>
        <dbReference type="EMBL" id="CAF0924152.1"/>
    </source>
</evidence>
<gene>
    <name evidence="2" type="ORF">XAT740_LOCUS9205</name>
</gene>
<evidence type="ECO:0000256" key="1">
    <source>
        <dbReference type="SAM" id="SignalP"/>
    </source>
</evidence>
<dbReference type="EMBL" id="CAJNOR010000471">
    <property type="protein sequence ID" value="CAF0924152.1"/>
    <property type="molecule type" value="Genomic_DNA"/>
</dbReference>
<protein>
    <submittedName>
        <fullName evidence="2">Uncharacterized protein</fullName>
    </submittedName>
</protein>
<dbReference type="AlphaFoldDB" id="A0A814B4J9"/>
<organism evidence="2 3">
    <name type="scientific">Adineta ricciae</name>
    <name type="common">Rotifer</name>
    <dbReference type="NCBI Taxonomy" id="249248"/>
    <lineage>
        <taxon>Eukaryota</taxon>
        <taxon>Metazoa</taxon>
        <taxon>Spiralia</taxon>
        <taxon>Gnathifera</taxon>
        <taxon>Rotifera</taxon>
        <taxon>Eurotatoria</taxon>
        <taxon>Bdelloidea</taxon>
        <taxon>Adinetida</taxon>
        <taxon>Adinetidae</taxon>
        <taxon>Adineta</taxon>
    </lineage>
</organism>
<keyword evidence="3" id="KW-1185">Reference proteome</keyword>
<reference evidence="2" key="1">
    <citation type="submission" date="2021-02" db="EMBL/GenBank/DDBJ databases">
        <authorList>
            <person name="Nowell W R."/>
        </authorList>
    </citation>
    <scope>NUCLEOTIDE SEQUENCE</scope>
</reference>
<sequence>MSKLLFLFLFSLLIIGAQANRRRRQYAGYNYVQQYNNQYGLYGPGGQGWVNNYDNRYPNPNYAWNNNYNWNHGVRRPEWYYNSSTTLQPSVFSSISFLLFSVFYFLRL</sequence>
<name>A0A814B4J9_ADIRI</name>
<accession>A0A814B4J9</accession>
<feature type="chain" id="PRO_5032828177" evidence="1">
    <location>
        <begin position="20"/>
        <end position="108"/>
    </location>
</feature>
<feature type="signal peptide" evidence="1">
    <location>
        <begin position="1"/>
        <end position="19"/>
    </location>
</feature>
<comment type="caution">
    <text evidence="2">The sequence shown here is derived from an EMBL/GenBank/DDBJ whole genome shotgun (WGS) entry which is preliminary data.</text>
</comment>
<evidence type="ECO:0000313" key="3">
    <source>
        <dbReference type="Proteomes" id="UP000663828"/>
    </source>
</evidence>
<proteinExistence type="predicted"/>
<keyword evidence="1" id="KW-0732">Signal</keyword>